<sequence length="867" mass="99709">MNYPFQDIEQKWQKHWDENQTFRTNAHSTKPKYYCLDMFPYPSGAGLHVGHPEGYTATDIISRLKRMEGFEVLHPMGWDAFGLPAERYAMTTGVHPRTTTKNNIDTFRRQIKSLGLSYDWNREISTTHPDYYRWTQWIFLQIYNSYFDRKTNKAVPISALVQTLESEGSSFFEGKELPKGIQFTASEWKAKSRKEKEDILSYFRLVYEANIPVNWCEALGTVLANEEVEEWTSKGYSVERKPMRQYMMRITSYAERLLNDLSLCEWPTSTLEMQRNWIGKSEGLELNFYVPTLSKDITVYTTRPDTIFGATYLVLAPEHPFVADLTTAEQKSAVEKYQKDCSLKSDLERTELNKDKTGVFTGSYASLPTDSSVKVPIYISDYVLISYGTGAIMAVPAHDQRDYDFAVKFNLPIQQVIDGKMEPNLAFDSKDSVCINSSSAEVQLDGKSYKDAFQTMSTWAEGKGIGRKKIQFKLRDWLFARQRYWGEPIPLVHFADGTPKALSDAELPLVLPDLEEFKPSGTGESPLALAKDWLVYTDPVTGEVGKRETNTMPQWAGSCYYYLRYIDPRNNDKLIDPELEKVWMPVEVYVGGAEHAVLHLLYSRFWHKILFDLGHVSSPEPFQKLVHQGLILGEDKGKMSKSRGNVVNPDDVVSEFGADTLRLFEMFMGPFEMSKPWSKNGVDGVFRFLNRVWRLFHSGENESFFVEDIEPNEQELKTLHRTIKKVKDDIDHFSFNTAVSQMMIFINEFTSNPRKSKKVLEPFVLALSPFAPHLAEELWFKLGHKESLAYHPYPKWDEKYLVDANITIVVQVNGKMRGEFLAPRDIEEKEVLTLAKAVEKAKPFWEGKEIKKEIYVKGKLVNIVVAG</sequence>
<feature type="domain" description="Leucyl-tRNA synthetase editing" evidence="13">
    <location>
        <begin position="275"/>
        <end position="460"/>
    </location>
</feature>
<feature type="binding site" evidence="9">
    <location>
        <position position="641"/>
    </location>
    <ligand>
        <name>ATP</name>
        <dbReference type="ChEBI" id="CHEBI:30616"/>
    </ligand>
</feature>
<dbReference type="RefSeq" id="WP_100789554.1">
    <property type="nucleotide sequence ID" value="NZ_NPDQ01000002.1"/>
</dbReference>
<dbReference type="SUPFAM" id="SSF52374">
    <property type="entry name" value="Nucleotidylyl transferase"/>
    <property type="match status" value="1"/>
</dbReference>
<dbReference type="Pfam" id="PF00133">
    <property type="entry name" value="tRNA-synt_1"/>
    <property type="match status" value="2"/>
</dbReference>
<comment type="caution">
    <text evidence="9">Lacks conserved residue(s) required for the propagation of feature annotation.</text>
</comment>
<gene>
    <name evidence="9" type="primary">leuS</name>
    <name evidence="14" type="ORF">EHQ30_07110</name>
</gene>
<dbReference type="InterPro" id="IPR002300">
    <property type="entry name" value="aa-tRNA-synth_Ia"/>
</dbReference>
<dbReference type="FunFam" id="3.40.50.620:FF:000056">
    <property type="entry name" value="Leucine--tRNA ligase"/>
    <property type="match status" value="1"/>
</dbReference>
<dbReference type="CDD" id="cd07958">
    <property type="entry name" value="Anticodon_Ia_Leu_BEm"/>
    <property type="match status" value="1"/>
</dbReference>
<dbReference type="GO" id="GO:0004823">
    <property type="term" value="F:leucine-tRNA ligase activity"/>
    <property type="evidence" value="ECO:0007669"/>
    <property type="project" value="UniProtKB-UniRule"/>
</dbReference>
<dbReference type="FunFam" id="3.40.50.620:FF:000060">
    <property type="entry name" value="Leucine--tRNA ligase"/>
    <property type="match status" value="1"/>
</dbReference>
<evidence type="ECO:0000259" key="12">
    <source>
        <dbReference type="Pfam" id="PF08264"/>
    </source>
</evidence>
<evidence type="ECO:0000313" key="15">
    <source>
        <dbReference type="Proteomes" id="UP000297891"/>
    </source>
</evidence>
<dbReference type="Pfam" id="PF13603">
    <property type="entry name" value="tRNA-synt_1_2"/>
    <property type="match status" value="1"/>
</dbReference>
<dbReference type="Proteomes" id="UP000297891">
    <property type="component" value="Unassembled WGS sequence"/>
</dbReference>
<keyword evidence="6 9" id="KW-0648">Protein biosynthesis</keyword>
<dbReference type="EMBL" id="RQFP01000001">
    <property type="protein sequence ID" value="TGK96365.1"/>
    <property type="molecule type" value="Genomic_DNA"/>
</dbReference>
<dbReference type="InterPro" id="IPR009008">
    <property type="entry name" value="Val/Leu/Ile-tRNA-synth_edit"/>
</dbReference>
<evidence type="ECO:0000256" key="8">
    <source>
        <dbReference type="ARBA" id="ARBA00047469"/>
    </source>
</evidence>
<keyword evidence="5 9" id="KW-0067">ATP-binding</keyword>
<dbReference type="AlphaFoldDB" id="A0A2M9Y3W7"/>
<accession>A0A2M9Y3W7</accession>
<dbReference type="InterPro" id="IPR014729">
    <property type="entry name" value="Rossmann-like_a/b/a_fold"/>
</dbReference>
<dbReference type="NCBIfam" id="TIGR00396">
    <property type="entry name" value="leuS_bact"/>
    <property type="match status" value="1"/>
</dbReference>
<dbReference type="Pfam" id="PF08264">
    <property type="entry name" value="Anticodon_1"/>
    <property type="match status" value="1"/>
</dbReference>
<evidence type="ECO:0000259" key="11">
    <source>
        <dbReference type="Pfam" id="PF00133"/>
    </source>
</evidence>
<evidence type="ECO:0000256" key="6">
    <source>
        <dbReference type="ARBA" id="ARBA00022917"/>
    </source>
</evidence>
<dbReference type="GO" id="GO:0002161">
    <property type="term" value="F:aminoacyl-tRNA deacylase activity"/>
    <property type="evidence" value="ECO:0007669"/>
    <property type="project" value="InterPro"/>
</dbReference>
<dbReference type="FunFam" id="1.10.730.10:FF:000011">
    <property type="entry name" value="Leucine--tRNA ligase chloroplastic/mitochondrial"/>
    <property type="match status" value="1"/>
</dbReference>
<dbReference type="PANTHER" id="PTHR43740:SF2">
    <property type="entry name" value="LEUCINE--TRNA LIGASE, MITOCHONDRIAL"/>
    <property type="match status" value="1"/>
</dbReference>
<dbReference type="Gene3D" id="1.10.730.10">
    <property type="entry name" value="Isoleucyl-tRNA Synthetase, Domain 1"/>
    <property type="match status" value="1"/>
</dbReference>
<feature type="short sequence motif" description="'KMSKS' region" evidence="9">
    <location>
        <begin position="638"/>
        <end position="642"/>
    </location>
</feature>
<organism evidence="14 15">
    <name type="scientific">Leptospira brenneri</name>
    <dbReference type="NCBI Taxonomy" id="2023182"/>
    <lineage>
        <taxon>Bacteria</taxon>
        <taxon>Pseudomonadati</taxon>
        <taxon>Spirochaetota</taxon>
        <taxon>Spirochaetia</taxon>
        <taxon>Leptospirales</taxon>
        <taxon>Leptospiraceae</taxon>
        <taxon>Leptospira</taxon>
    </lineage>
</organism>
<dbReference type="EC" id="6.1.1.4" evidence="9"/>
<evidence type="ECO:0000256" key="2">
    <source>
        <dbReference type="ARBA" id="ARBA00022490"/>
    </source>
</evidence>
<comment type="catalytic activity">
    <reaction evidence="8 9">
        <text>tRNA(Leu) + L-leucine + ATP = L-leucyl-tRNA(Leu) + AMP + diphosphate</text>
        <dbReference type="Rhea" id="RHEA:11688"/>
        <dbReference type="Rhea" id="RHEA-COMP:9613"/>
        <dbReference type="Rhea" id="RHEA-COMP:9622"/>
        <dbReference type="ChEBI" id="CHEBI:30616"/>
        <dbReference type="ChEBI" id="CHEBI:33019"/>
        <dbReference type="ChEBI" id="CHEBI:57427"/>
        <dbReference type="ChEBI" id="CHEBI:78442"/>
        <dbReference type="ChEBI" id="CHEBI:78494"/>
        <dbReference type="ChEBI" id="CHEBI:456215"/>
        <dbReference type="EC" id="6.1.1.4"/>
    </reaction>
</comment>
<dbReference type="GO" id="GO:0006429">
    <property type="term" value="P:leucyl-tRNA aminoacylation"/>
    <property type="evidence" value="ECO:0007669"/>
    <property type="project" value="UniProtKB-UniRule"/>
</dbReference>
<dbReference type="PANTHER" id="PTHR43740">
    <property type="entry name" value="LEUCYL-TRNA SYNTHETASE"/>
    <property type="match status" value="1"/>
</dbReference>
<dbReference type="InterPro" id="IPR002302">
    <property type="entry name" value="Leu-tRNA-ligase"/>
</dbReference>
<reference evidence="14" key="1">
    <citation type="journal article" date="2019" name="PLoS Negl. Trop. Dis.">
        <title>Revisiting the worldwide diversity of Leptospira species in the environment.</title>
        <authorList>
            <person name="Vincent A.T."/>
            <person name="Schiettekatte O."/>
            <person name="Bourhy P."/>
            <person name="Veyrier F.J."/>
            <person name="Picardeau M."/>
        </authorList>
    </citation>
    <scope>NUCLEOTIDE SEQUENCE [LARGE SCALE GENOMIC DNA]</scope>
    <source>
        <strain evidence="14">201800277</strain>
    </source>
</reference>
<dbReference type="InterPro" id="IPR025709">
    <property type="entry name" value="Leu_tRNA-synth_edit"/>
</dbReference>
<feature type="domain" description="Aminoacyl-tRNA synthetase class Ia" evidence="11">
    <location>
        <begin position="11"/>
        <end position="163"/>
    </location>
</feature>
<keyword evidence="3 9" id="KW-0436">Ligase</keyword>
<dbReference type="HAMAP" id="MF_00049_B">
    <property type="entry name" value="Leu_tRNA_synth_B"/>
    <property type="match status" value="1"/>
</dbReference>
<feature type="domain" description="Methionyl/Valyl/Leucyl/Isoleucyl-tRNA synthetase anticodon-binding" evidence="12">
    <location>
        <begin position="716"/>
        <end position="829"/>
    </location>
</feature>
<keyword evidence="15" id="KW-1185">Reference proteome</keyword>
<evidence type="ECO:0000259" key="13">
    <source>
        <dbReference type="Pfam" id="PF13603"/>
    </source>
</evidence>
<dbReference type="InterPro" id="IPR009080">
    <property type="entry name" value="tRNAsynth_Ia_anticodon-bd"/>
</dbReference>
<dbReference type="InterPro" id="IPR001412">
    <property type="entry name" value="aa-tRNA-synth_I_CS"/>
</dbReference>
<dbReference type="GO" id="GO:0005829">
    <property type="term" value="C:cytosol"/>
    <property type="evidence" value="ECO:0007669"/>
    <property type="project" value="TreeGrafter"/>
</dbReference>
<proteinExistence type="inferred from homology"/>
<evidence type="ECO:0000256" key="7">
    <source>
        <dbReference type="ARBA" id="ARBA00023146"/>
    </source>
</evidence>
<comment type="subcellular location">
    <subcellularLocation>
        <location evidence="9">Cytoplasm</location>
    </subcellularLocation>
</comment>
<dbReference type="InterPro" id="IPR013155">
    <property type="entry name" value="M/V/L/I-tRNA-synth_anticd-bd"/>
</dbReference>
<evidence type="ECO:0000256" key="5">
    <source>
        <dbReference type="ARBA" id="ARBA00022840"/>
    </source>
</evidence>
<keyword evidence="7 9" id="KW-0030">Aminoacyl-tRNA synthetase</keyword>
<dbReference type="GO" id="GO:0005524">
    <property type="term" value="F:ATP binding"/>
    <property type="evidence" value="ECO:0007669"/>
    <property type="project" value="UniProtKB-UniRule"/>
</dbReference>
<evidence type="ECO:0000256" key="4">
    <source>
        <dbReference type="ARBA" id="ARBA00022741"/>
    </source>
</evidence>
<name>A0A2M9Y3W7_9LEPT</name>
<dbReference type="SUPFAM" id="SSF47323">
    <property type="entry name" value="Anticodon-binding domain of a subclass of class I aminoacyl-tRNA synthetases"/>
    <property type="match status" value="1"/>
</dbReference>
<evidence type="ECO:0000256" key="1">
    <source>
        <dbReference type="ARBA" id="ARBA00005594"/>
    </source>
</evidence>
<comment type="similarity">
    <text evidence="1 9 10">Belongs to the class-I aminoacyl-tRNA synthetase family.</text>
</comment>
<keyword evidence="2 9" id="KW-0963">Cytoplasm</keyword>
<evidence type="ECO:0000313" key="14">
    <source>
        <dbReference type="EMBL" id="TGK96365.1"/>
    </source>
</evidence>
<evidence type="ECO:0000256" key="9">
    <source>
        <dbReference type="HAMAP-Rule" id="MF_00049"/>
    </source>
</evidence>
<dbReference type="PROSITE" id="PS00178">
    <property type="entry name" value="AA_TRNA_LIGASE_I"/>
    <property type="match status" value="1"/>
</dbReference>
<dbReference type="SUPFAM" id="SSF50677">
    <property type="entry name" value="ValRS/IleRS/LeuRS editing domain"/>
    <property type="match status" value="1"/>
</dbReference>
<dbReference type="OrthoDB" id="9810365at2"/>
<dbReference type="PRINTS" id="PR00985">
    <property type="entry name" value="TRNASYNTHLEU"/>
</dbReference>
<comment type="caution">
    <text evidence="14">The sequence shown here is derived from an EMBL/GenBank/DDBJ whole genome shotgun (WGS) entry which is preliminary data.</text>
</comment>
<evidence type="ECO:0000256" key="10">
    <source>
        <dbReference type="RuleBase" id="RU363035"/>
    </source>
</evidence>
<keyword evidence="4 9" id="KW-0547">Nucleotide-binding</keyword>
<evidence type="ECO:0000256" key="3">
    <source>
        <dbReference type="ARBA" id="ARBA00022598"/>
    </source>
</evidence>
<dbReference type="Gene3D" id="3.10.20.590">
    <property type="match status" value="1"/>
</dbReference>
<dbReference type="Gene3D" id="3.40.50.620">
    <property type="entry name" value="HUPs"/>
    <property type="match status" value="3"/>
</dbReference>
<protein>
    <recommendedName>
        <fullName evidence="9">Leucine--tRNA ligase</fullName>
        <ecNumber evidence="9">6.1.1.4</ecNumber>
    </recommendedName>
    <alternativeName>
        <fullName evidence="9">Leucyl-tRNA synthetase</fullName>
        <shortName evidence="9">LeuRS</shortName>
    </alternativeName>
</protein>
<feature type="domain" description="Aminoacyl-tRNA synthetase class Ia" evidence="11">
    <location>
        <begin position="474"/>
        <end position="664"/>
    </location>
</feature>